<dbReference type="PaxDb" id="4113-PGSC0003DMT400087839"/>
<reference evidence="2" key="1">
    <citation type="journal article" date="2011" name="Nature">
        <title>Genome sequence and analysis of the tuber crop potato.</title>
        <authorList>
            <consortium name="The Potato Genome Sequencing Consortium"/>
        </authorList>
    </citation>
    <scope>NUCLEOTIDE SEQUENCE [LARGE SCALE GENOMIC DNA]</scope>
    <source>
        <strain evidence="2">cv. DM1-3 516 R44</strain>
    </source>
</reference>
<proteinExistence type="predicted"/>
<protein>
    <submittedName>
        <fullName evidence="1">Uncharacterized protein</fullName>
    </submittedName>
</protein>
<organism evidence="1 2">
    <name type="scientific">Solanum tuberosum</name>
    <name type="common">Potato</name>
    <dbReference type="NCBI Taxonomy" id="4113"/>
    <lineage>
        <taxon>Eukaryota</taxon>
        <taxon>Viridiplantae</taxon>
        <taxon>Streptophyta</taxon>
        <taxon>Embryophyta</taxon>
        <taxon>Tracheophyta</taxon>
        <taxon>Spermatophyta</taxon>
        <taxon>Magnoliopsida</taxon>
        <taxon>eudicotyledons</taxon>
        <taxon>Gunneridae</taxon>
        <taxon>Pentapetalae</taxon>
        <taxon>asterids</taxon>
        <taxon>lamiids</taxon>
        <taxon>Solanales</taxon>
        <taxon>Solanaceae</taxon>
        <taxon>Solanoideae</taxon>
        <taxon>Solaneae</taxon>
        <taxon>Solanum</taxon>
    </lineage>
</organism>
<keyword evidence="2" id="KW-1185">Reference proteome</keyword>
<dbReference type="InParanoid" id="M1DEN5"/>
<evidence type="ECO:0000313" key="2">
    <source>
        <dbReference type="Proteomes" id="UP000011115"/>
    </source>
</evidence>
<dbReference type="HOGENOM" id="CLU_1557971_0_0_1"/>
<sequence length="172" mass="19997">MSISCNNDVPMDHPPLRLMILRDNILTFKQLEGEKVECIRKEVIGEQNVRSATRRRAGQWTSRRIAEQVDAPDLIRRLDHHINWRSCKSRRAKYPLGVSPSGSAKRINVAENARTGRFLKGQRFQISNPFTFPHFLTSKKHTRTIFPVFLRYYRFLVVDLVFGVGNLCRVAF</sequence>
<name>M1DEN5_SOLTU</name>
<dbReference type="EnsemblPlants" id="PGSC0003DMT400087839">
    <property type="protein sequence ID" value="PGSC0003DMT400087839"/>
    <property type="gene ID" value="PGSC0003DMG400037410"/>
</dbReference>
<dbReference type="Gramene" id="PGSC0003DMT400087839">
    <property type="protein sequence ID" value="PGSC0003DMT400087839"/>
    <property type="gene ID" value="PGSC0003DMG400037410"/>
</dbReference>
<dbReference type="AlphaFoldDB" id="M1DEN5"/>
<evidence type="ECO:0000313" key="1">
    <source>
        <dbReference type="EnsemblPlants" id="PGSC0003DMT400087839"/>
    </source>
</evidence>
<reference evidence="1" key="2">
    <citation type="submission" date="2015-06" db="UniProtKB">
        <authorList>
            <consortium name="EnsemblPlants"/>
        </authorList>
    </citation>
    <scope>IDENTIFICATION</scope>
    <source>
        <strain evidence="1">DM1-3 516 R44</strain>
    </source>
</reference>
<accession>M1DEN5</accession>
<dbReference type="Proteomes" id="UP000011115">
    <property type="component" value="Unassembled WGS sequence"/>
</dbReference>